<keyword evidence="1" id="KW-0732">Signal</keyword>
<organism evidence="5">
    <name type="scientific">Dyadobacter sp. 676</name>
    <dbReference type="NCBI Taxonomy" id="3088362"/>
    <lineage>
        <taxon>Bacteria</taxon>
        <taxon>Pseudomonadati</taxon>
        <taxon>Bacteroidota</taxon>
        <taxon>Cytophagia</taxon>
        <taxon>Cytophagales</taxon>
        <taxon>Spirosomataceae</taxon>
        <taxon>Dyadobacter</taxon>
    </lineage>
</organism>
<proteinExistence type="predicted"/>
<dbReference type="InterPro" id="IPR026444">
    <property type="entry name" value="Secre_tail"/>
</dbReference>
<protein>
    <submittedName>
        <fullName evidence="5">T9SS type A sorting domain-containing protein</fullName>
    </submittedName>
</protein>
<dbReference type="EMBL" id="CP159289">
    <property type="protein sequence ID" value="XCH22160.1"/>
    <property type="molecule type" value="Genomic_DNA"/>
</dbReference>
<feature type="domain" description="Secretion system C-terminal sorting" evidence="4">
    <location>
        <begin position="238"/>
        <end position="308"/>
    </location>
</feature>
<dbReference type="PROSITE" id="PS51470">
    <property type="entry name" value="FG_GAP"/>
    <property type="match status" value="1"/>
</dbReference>
<dbReference type="RefSeq" id="WP_353717493.1">
    <property type="nucleotide sequence ID" value="NZ_CP159289.1"/>
</dbReference>
<dbReference type="Gene3D" id="2.130.10.130">
    <property type="entry name" value="Integrin alpha, N-terminal"/>
    <property type="match status" value="1"/>
</dbReference>
<keyword evidence="3" id="KW-0325">Glycoprotein</keyword>
<dbReference type="NCBIfam" id="TIGR04183">
    <property type="entry name" value="Por_Secre_tail"/>
    <property type="match status" value="1"/>
</dbReference>
<dbReference type="SMART" id="SM00191">
    <property type="entry name" value="Int_alpha"/>
    <property type="match status" value="1"/>
</dbReference>
<dbReference type="InterPro" id="IPR013519">
    <property type="entry name" value="Int_alpha_beta-p"/>
</dbReference>
<evidence type="ECO:0000256" key="2">
    <source>
        <dbReference type="ARBA" id="ARBA00022737"/>
    </source>
</evidence>
<dbReference type="Pfam" id="PF01839">
    <property type="entry name" value="FG-GAP"/>
    <property type="match status" value="1"/>
</dbReference>
<dbReference type="InterPro" id="IPR013517">
    <property type="entry name" value="FG-GAP"/>
</dbReference>
<sequence length="310" mass="33064">MGEANEGNAYVFHGSPNGVKTASSFSKEGDIASNFVGKTVAGAGDINGDGYSDVLVGAPAYNNGQAVDAGAVFVYYGNNGKGCRNNIRLYNDNLLSPISQSQFAKTNFGLGLFAKSFIGKNKGRLVWETVSNGTPFSKSGTQPITTSTQSTGQSGLITLAATGTQNIAAVSKAAGVATRVRARVRYSPVLAITGQMYGPWRYLQSQLAGYNNAPVPQEAMAETIRRKAGPEIGTSVSLFPNPASDRLFIQVTDPSDIRTVRLYNTSGTPVFQSQRYEHDVDVSKLPGGIYILMLNRANGTTTSHRIFIRR</sequence>
<dbReference type="InterPro" id="IPR028994">
    <property type="entry name" value="Integrin_alpha_N"/>
</dbReference>
<dbReference type="SUPFAM" id="SSF69318">
    <property type="entry name" value="Integrin alpha N-terminal domain"/>
    <property type="match status" value="1"/>
</dbReference>
<dbReference type="AlphaFoldDB" id="A0AAU8FF67"/>
<evidence type="ECO:0000256" key="1">
    <source>
        <dbReference type="ARBA" id="ARBA00022729"/>
    </source>
</evidence>
<reference evidence="5" key="1">
    <citation type="submission" date="2024-06" db="EMBL/GenBank/DDBJ databases">
        <title>Sequencing and assembly of the genome of Dyadobacter sp. strain 676, a symbiont of Cyamopsis tetragonoloba.</title>
        <authorList>
            <person name="Guro P."/>
            <person name="Sazanova A."/>
            <person name="Kuznetsova I."/>
            <person name="Belimov A."/>
            <person name="Safronova V."/>
        </authorList>
    </citation>
    <scope>NUCLEOTIDE SEQUENCE</scope>
    <source>
        <strain evidence="5">676</strain>
    </source>
</reference>
<evidence type="ECO:0000259" key="4">
    <source>
        <dbReference type="Pfam" id="PF18962"/>
    </source>
</evidence>
<evidence type="ECO:0000256" key="3">
    <source>
        <dbReference type="ARBA" id="ARBA00023180"/>
    </source>
</evidence>
<evidence type="ECO:0000313" key="5">
    <source>
        <dbReference type="EMBL" id="XCH22160.1"/>
    </source>
</evidence>
<name>A0AAU8FF67_9BACT</name>
<gene>
    <name evidence="5" type="ORF">ABV298_17585</name>
</gene>
<dbReference type="Pfam" id="PF18962">
    <property type="entry name" value="Por_Secre_tail"/>
    <property type="match status" value="1"/>
</dbReference>
<accession>A0AAU8FF67</accession>
<keyword evidence="2" id="KW-0677">Repeat</keyword>